<gene>
    <name evidence="5" type="ORF">GNZ18_05305</name>
</gene>
<reference evidence="5 6" key="1">
    <citation type="submission" date="2019-11" db="EMBL/GenBank/DDBJ databases">
        <authorList>
            <person name="Cao P."/>
        </authorList>
    </citation>
    <scope>NUCLEOTIDE SEQUENCE [LARGE SCALE GENOMIC DNA]</scope>
    <source>
        <strain evidence="5 6">NEAU-AAG5</strain>
    </source>
</reference>
<dbReference type="SMART" id="SM00418">
    <property type="entry name" value="HTH_ARSR"/>
    <property type="match status" value="1"/>
</dbReference>
<accession>A0A7K1KVN6</accession>
<feature type="domain" description="HTH arsR-type" evidence="4">
    <location>
        <begin position="242"/>
        <end position="316"/>
    </location>
</feature>
<dbReference type="Gene3D" id="1.10.10.10">
    <property type="entry name" value="Winged helix-like DNA-binding domain superfamily/Winged helix DNA-binding domain"/>
    <property type="match status" value="1"/>
</dbReference>
<dbReference type="GO" id="GO:0003677">
    <property type="term" value="F:DNA binding"/>
    <property type="evidence" value="ECO:0007669"/>
    <property type="project" value="UniProtKB-KW"/>
</dbReference>
<dbReference type="InterPro" id="IPR036390">
    <property type="entry name" value="WH_DNA-bd_sf"/>
</dbReference>
<evidence type="ECO:0000256" key="2">
    <source>
        <dbReference type="ARBA" id="ARBA00023125"/>
    </source>
</evidence>
<name>A0A7K1KVN6_9ACTN</name>
<dbReference type="EMBL" id="WOFH01000002">
    <property type="protein sequence ID" value="MUN36016.1"/>
    <property type="molecule type" value="Genomic_DNA"/>
</dbReference>
<dbReference type="Proteomes" id="UP000432015">
    <property type="component" value="Unassembled WGS sequence"/>
</dbReference>
<evidence type="ECO:0000313" key="6">
    <source>
        <dbReference type="Proteomes" id="UP000432015"/>
    </source>
</evidence>
<dbReference type="AlphaFoldDB" id="A0A7K1KVN6"/>
<dbReference type="InterPro" id="IPR011991">
    <property type="entry name" value="ArsR-like_HTH"/>
</dbReference>
<dbReference type="InterPro" id="IPR051011">
    <property type="entry name" value="Metal_resp_trans_reg"/>
</dbReference>
<keyword evidence="6" id="KW-1185">Reference proteome</keyword>
<dbReference type="SUPFAM" id="SSF46785">
    <property type="entry name" value="Winged helix' DNA-binding domain"/>
    <property type="match status" value="1"/>
</dbReference>
<dbReference type="PANTHER" id="PTHR43132">
    <property type="entry name" value="ARSENICAL RESISTANCE OPERON REPRESSOR ARSR-RELATED"/>
    <property type="match status" value="1"/>
</dbReference>
<dbReference type="InterPro" id="IPR036388">
    <property type="entry name" value="WH-like_DNA-bd_sf"/>
</dbReference>
<dbReference type="CDD" id="cd00090">
    <property type="entry name" value="HTH_ARSR"/>
    <property type="match status" value="1"/>
</dbReference>
<organism evidence="5 6">
    <name type="scientific">Actinomadura litoris</name>
    <dbReference type="NCBI Taxonomy" id="2678616"/>
    <lineage>
        <taxon>Bacteria</taxon>
        <taxon>Bacillati</taxon>
        <taxon>Actinomycetota</taxon>
        <taxon>Actinomycetes</taxon>
        <taxon>Streptosporangiales</taxon>
        <taxon>Thermomonosporaceae</taxon>
        <taxon>Actinomadura</taxon>
    </lineage>
</organism>
<evidence type="ECO:0000259" key="4">
    <source>
        <dbReference type="SMART" id="SM00418"/>
    </source>
</evidence>
<proteinExistence type="predicted"/>
<dbReference type="InterPro" id="IPR001845">
    <property type="entry name" value="HTH_ArsR_DNA-bd_dom"/>
</dbReference>
<dbReference type="GO" id="GO:0003700">
    <property type="term" value="F:DNA-binding transcription factor activity"/>
    <property type="evidence" value="ECO:0007669"/>
    <property type="project" value="InterPro"/>
</dbReference>
<dbReference type="PANTHER" id="PTHR43132:SF8">
    <property type="entry name" value="HTH-TYPE TRANSCRIPTIONAL REGULATOR KMTR"/>
    <property type="match status" value="1"/>
</dbReference>
<keyword evidence="1" id="KW-0805">Transcription regulation</keyword>
<sequence length="326" mass="34743">MILEIAEMSYLSAMLRLWLDYEDLTRIRVLPGLSPITQTVFGAQALRTSARPRGPSRMLLDLVPPGRLLPDFLTPYTDVPGLEAELDAVASTPVRRIRAELERSYGPRPPASWVTRLAAGDGEAMRTLVRGLRDFHRAALADRWAVLTPHLRAEASGLARTMADAGIGAALGRLHPAIRWTPPVLEIETLRDGDVRLQGRGLRFLFSPFVTGPRVQVAGDRPAAVVVPASRPPGGAEGDPSAVFGRTRAAVIRIVGADGELTTGALASRLGVSAASASQHATALRGAGLLTSERRGRTVHHALTPLGERFLRGGAGPRSRDAGTGP</sequence>
<keyword evidence="2" id="KW-0238">DNA-binding</keyword>
<comment type="caution">
    <text evidence="5">The sequence shown here is derived from an EMBL/GenBank/DDBJ whole genome shotgun (WGS) entry which is preliminary data.</text>
</comment>
<evidence type="ECO:0000256" key="3">
    <source>
        <dbReference type="ARBA" id="ARBA00023163"/>
    </source>
</evidence>
<evidence type="ECO:0000313" key="5">
    <source>
        <dbReference type="EMBL" id="MUN36016.1"/>
    </source>
</evidence>
<protein>
    <submittedName>
        <fullName evidence="5">Helix-turn-helix domain-containing protein</fullName>
    </submittedName>
</protein>
<evidence type="ECO:0000256" key="1">
    <source>
        <dbReference type="ARBA" id="ARBA00023015"/>
    </source>
</evidence>
<keyword evidence="3" id="KW-0804">Transcription</keyword>